<feature type="region of interest" description="Disordered" evidence="1">
    <location>
        <begin position="12"/>
        <end position="43"/>
    </location>
</feature>
<sequence>MATLIDVTIATMGNGTQSGRSGLRERSPAPAVPRGGAASAASQKPKPAFSLQTGLVAVIVFAVLAASGVVALGPLGF</sequence>
<evidence type="ECO:0000313" key="3">
    <source>
        <dbReference type="EMBL" id="OLP93223.1"/>
    </source>
</evidence>
<keyword evidence="2" id="KW-0472">Membrane</keyword>
<evidence type="ECO:0000313" key="4">
    <source>
        <dbReference type="Proteomes" id="UP000186817"/>
    </source>
</evidence>
<keyword evidence="2" id="KW-1133">Transmembrane helix</keyword>
<dbReference type="AlphaFoldDB" id="A0A1Q9DDC7"/>
<accession>A0A1Q9DDC7</accession>
<keyword evidence="4" id="KW-1185">Reference proteome</keyword>
<evidence type="ECO:0000256" key="2">
    <source>
        <dbReference type="SAM" id="Phobius"/>
    </source>
</evidence>
<dbReference type="EMBL" id="LSRX01000590">
    <property type="protein sequence ID" value="OLP93223.1"/>
    <property type="molecule type" value="Genomic_DNA"/>
</dbReference>
<feature type="transmembrane region" description="Helical" evidence="2">
    <location>
        <begin position="54"/>
        <end position="75"/>
    </location>
</feature>
<proteinExistence type="predicted"/>
<gene>
    <name evidence="3" type="ORF">AK812_SmicGene24909</name>
</gene>
<name>A0A1Q9DDC7_SYMMI</name>
<evidence type="ECO:0000256" key="1">
    <source>
        <dbReference type="SAM" id="MobiDB-lite"/>
    </source>
</evidence>
<reference evidence="3 4" key="1">
    <citation type="submission" date="2016-02" db="EMBL/GenBank/DDBJ databases">
        <title>Genome analysis of coral dinoflagellate symbionts highlights evolutionary adaptations to a symbiotic lifestyle.</title>
        <authorList>
            <person name="Aranda M."/>
            <person name="Li Y."/>
            <person name="Liew Y.J."/>
            <person name="Baumgarten S."/>
            <person name="Simakov O."/>
            <person name="Wilson M."/>
            <person name="Piel J."/>
            <person name="Ashoor H."/>
            <person name="Bougouffa S."/>
            <person name="Bajic V.B."/>
            <person name="Ryu T."/>
            <person name="Ravasi T."/>
            <person name="Bayer T."/>
            <person name="Micklem G."/>
            <person name="Kim H."/>
            <person name="Bhak J."/>
            <person name="Lajeunesse T.C."/>
            <person name="Voolstra C.R."/>
        </authorList>
    </citation>
    <scope>NUCLEOTIDE SEQUENCE [LARGE SCALE GENOMIC DNA]</scope>
    <source>
        <strain evidence="3 4">CCMP2467</strain>
    </source>
</reference>
<organism evidence="3 4">
    <name type="scientific">Symbiodinium microadriaticum</name>
    <name type="common">Dinoflagellate</name>
    <name type="synonym">Zooxanthella microadriatica</name>
    <dbReference type="NCBI Taxonomy" id="2951"/>
    <lineage>
        <taxon>Eukaryota</taxon>
        <taxon>Sar</taxon>
        <taxon>Alveolata</taxon>
        <taxon>Dinophyceae</taxon>
        <taxon>Suessiales</taxon>
        <taxon>Symbiodiniaceae</taxon>
        <taxon>Symbiodinium</taxon>
    </lineage>
</organism>
<comment type="caution">
    <text evidence="3">The sequence shown here is derived from an EMBL/GenBank/DDBJ whole genome shotgun (WGS) entry which is preliminary data.</text>
</comment>
<dbReference type="Proteomes" id="UP000186817">
    <property type="component" value="Unassembled WGS sequence"/>
</dbReference>
<keyword evidence="2" id="KW-0812">Transmembrane</keyword>
<protein>
    <submittedName>
        <fullName evidence="3">Uncharacterized protein</fullName>
    </submittedName>
</protein>